<dbReference type="PANTHER" id="PTHR11101:SF80">
    <property type="entry name" value="PHOSPHATE TRANSPORTER"/>
    <property type="match status" value="1"/>
</dbReference>
<keyword evidence="4 6" id="KW-1133">Transmembrane helix</keyword>
<evidence type="ECO:0000256" key="2">
    <source>
        <dbReference type="ARBA" id="ARBA00022448"/>
    </source>
</evidence>
<evidence type="ECO:0000256" key="4">
    <source>
        <dbReference type="ARBA" id="ARBA00022989"/>
    </source>
</evidence>
<evidence type="ECO:0000313" key="7">
    <source>
        <dbReference type="EMBL" id="TCS92357.1"/>
    </source>
</evidence>
<evidence type="ECO:0000256" key="5">
    <source>
        <dbReference type="ARBA" id="ARBA00023136"/>
    </source>
</evidence>
<dbReference type="EMBL" id="SMAG01000013">
    <property type="protein sequence ID" value="TCS92357.1"/>
    <property type="molecule type" value="Genomic_DNA"/>
</dbReference>
<dbReference type="AlphaFoldDB" id="A0A4V2UUQ6"/>
<dbReference type="RefSeq" id="WP_131926793.1">
    <property type="nucleotide sequence ID" value="NZ_SMAG01000013.1"/>
</dbReference>
<evidence type="ECO:0000256" key="1">
    <source>
        <dbReference type="ARBA" id="ARBA00004141"/>
    </source>
</evidence>
<feature type="transmembrane region" description="Helical" evidence="6">
    <location>
        <begin position="216"/>
        <end position="236"/>
    </location>
</feature>
<feature type="transmembrane region" description="Helical" evidence="6">
    <location>
        <begin position="134"/>
        <end position="156"/>
    </location>
</feature>
<dbReference type="PANTHER" id="PTHR11101">
    <property type="entry name" value="PHOSPHATE TRANSPORTER"/>
    <property type="match status" value="1"/>
</dbReference>
<keyword evidence="2" id="KW-0813">Transport</keyword>
<feature type="transmembrane region" description="Helical" evidence="6">
    <location>
        <begin position="45"/>
        <end position="64"/>
    </location>
</feature>
<feature type="transmembrane region" description="Helical" evidence="6">
    <location>
        <begin position="177"/>
        <end position="204"/>
    </location>
</feature>
<gene>
    <name evidence="7" type="ORF">EDD58_11318</name>
</gene>
<dbReference type="GO" id="GO:0035435">
    <property type="term" value="P:phosphate ion transmembrane transport"/>
    <property type="evidence" value="ECO:0007669"/>
    <property type="project" value="TreeGrafter"/>
</dbReference>
<dbReference type="InterPro" id="IPR001204">
    <property type="entry name" value="Phos_transporter"/>
</dbReference>
<dbReference type="GO" id="GO:0005315">
    <property type="term" value="F:phosphate transmembrane transporter activity"/>
    <property type="evidence" value="ECO:0007669"/>
    <property type="project" value="InterPro"/>
</dbReference>
<keyword evidence="5 6" id="KW-0472">Membrane</keyword>
<evidence type="ECO:0000256" key="6">
    <source>
        <dbReference type="SAM" id="Phobius"/>
    </source>
</evidence>
<sequence>MLDPFWIMVAVIILALVFDFTNGWHDTANAIATVVGTRTLSPAKAIMMAAVLNLAGAFFSTEVAKTIGKDIVNPTLITQVVLISALLAVITWNIVTVLMGLPTSSSHALIGSLVGAAIAYQGPEVLKVGGILEILVALLVSPILGALVGAGLIKLIRSIFKNTPRSKVKRVFRPLQIISSALMAFSHGAADAQKAMGIIMMALIAAGYQSADNMTVPFWVILSAGLAMALGTAAGGRKIIHTIGSRLSRLESPQGFAAETGAALILATVAKLGIPVSTTHTITGSIIGVGAAERVKSVRWTVAGKIVSAWVLTLPVTALIGYLYYFVLQFLEK</sequence>
<dbReference type="Proteomes" id="UP000294937">
    <property type="component" value="Unassembled WGS sequence"/>
</dbReference>
<keyword evidence="8" id="KW-1185">Reference proteome</keyword>
<dbReference type="Pfam" id="PF01384">
    <property type="entry name" value="PHO4"/>
    <property type="match status" value="1"/>
</dbReference>
<dbReference type="OrthoDB" id="9779554at2"/>
<accession>A0A4V2UUQ6</accession>
<feature type="transmembrane region" description="Helical" evidence="6">
    <location>
        <begin position="6"/>
        <end position="24"/>
    </location>
</feature>
<comment type="caution">
    <text evidence="7">The sequence shown here is derived from an EMBL/GenBank/DDBJ whole genome shotgun (WGS) entry which is preliminary data.</text>
</comment>
<proteinExistence type="predicted"/>
<organism evidence="7 8">
    <name type="scientific">Hazenella coriacea</name>
    <dbReference type="NCBI Taxonomy" id="1179467"/>
    <lineage>
        <taxon>Bacteria</taxon>
        <taxon>Bacillati</taxon>
        <taxon>Bacillota</taxon>
        <taxon>Bacilli</taxon>
        <taxon>Bacillales</taxon>
        <taxon>Thermoactinomycetaceae</taxon>
        <taxon>Hazenella</taxon>
    </lineage>
</organism>
<comment type="subcellular location">
    <subcellularLocation>
        <location evidence="1">Membrane</location>
        <topology evidence="1">Multi-pass membrane protein</topology>
    </subcellularLocation>
</comment>
<reference evidence="7 8" key="1">
    <citation type="submission" date="2019-03" db="EMBL/GenBank/DDBJ databases">
        <title>Genomic Encyclopedia of Type Strains, Phase IV (KMG-IV): sequencing the most valuable type-strain genomes for metagenomic binning, comparative biology and taxonomic classification.</title>
        <authorList>
            <person name="Goeker M."/>
        </authorList>
    </citation>
    <scope>NUCLEOTIDE SEQUENCE [LARGE SCALE GENOMIC DNA]</scope>
    <source>
        <strain evidence="7 8">DSM 45707</strain>
    </source>
</reference>
<dbReference type="GO" id="GO:0016020">
    <property type="term" value="C:membrane"/>
    <property type="evidence" value="ECO:0007669"/>
    <property type="project" value="UniProtKB-SubCell"/>
</dbReference>
<feature type="transmembrane region" description="Helical" evidence="6">
    <location>
        <begin position="306"/>
        <end position="327"/>
    </location>
</feature>
<evidence type="ECO:0000256" key="3">
    <source>
        <dbReference type="ARBA" id="ARBA00022692"/>
    </source>
</evidence>
<name>A0A4V2UUQ6_9BACL</name>
<feature type="transmembrane region" description="Helical" evidence="6">
    <location>
        <begin position="76"/>
        <end position="98"/>
    </location>
</feature>
<evidence type="ECO:0000313" key="8">
    <source>
        <dbReference type="Proteomes" id="UP000294937"/>
    </source>
</evidence>
<protein>
    <submittedName>
        <fullName evidence="7">PiT family inorganic phosphate transporter</fullName>
    </submittedName>
</protein>
<keyword evidence="3 6" id="KW-0812">Transmembrane</keyword>